<accession>A0ABN9TVB1</accession>
<dbReference type="Proteomes" id="UP001189429">
    <property type="component" value="Unassembled WGS sequence"/>
</dbReference>
<organism evidence="2 3">
    <name type="scientific">Prorocentrum cordatum</name>
    <dbReference type="NCBI Taxonomy" id="2364126"/>
    <lineage>
        <taxon>Eukaryota</taxon>
        <taxon>Sar</taxon>
        <taxon>Alveolata</taxon>
        <taxon>Dinophyceae</taxon>
        <taxon>Prorocentrales</taxon>
        <taxon>Prorocentraceae</taxon>
        <taxon>Prorocentrum</taxon>
    </lineage>
</organism>
<proteinExistence type="predicted"/>
<dbReference type="EMBL" id="CAUYUJ010015039">
    <property type="protein sequence ID" value="CAK0849183.1"/>
    <property type="molecule type" value="Genomic_DNA"/>
</dbReference>
<comment type="caution">
    <text evidence="2">The sequence shown here is derived from an EMBL/GenBank/DDBJ whole genome shotgun (WGS) entry which is preliminary data.</text>
</comment>
<reference evidence="2" key="1">
    <citation type="submission" date="2023-10" db="EMBL/GenBank/DDBJ databases">
        <authorList>
            <person name="Chen Y."/>
            <person name="Shah S."/>
            <person name="Dougan E. K."/>
            <person name="Thang M."/>
            <person name="Chan C."/>
        </authorList>
    </citation>
    <scope>NUCLEOTIDE SEQUENCE [LARGE SCALE GENOMIC DNA]</scope>
</reference>
<evidence type="ECO:0000256" key="1">
    <source>
        <dbReference type="SAM" id="MobiDB-lite"/>
    </source>
</evidence>
<protein>
    <submittedName>
        <fullName evidence="2">Uncharacterized protein</fullName>
    </submittedName>
</protein>
<keyword evidence="3" id="KW-1185">Reference proteome</keyword>
<feature type="region of interest" description="Disordered" evidence="1">
    <location>
        <begin position="102"/>
        <end position="126"/>
    </location>
</feature>
<sequence>MVRLAPCQEPPRGTCLAPVFAAAFFWQPLKARPLREAGSPLRATRQSSCLLAVAAPQPGSPAVRKPRPGLRRHELRRERYLPRLWFLRLTPSFFAEIPHITSSGTSPPCSWPALAPAASGSPEARR</sequence>
<name>A0ABN9TVB1_9DINO</name>
<evidence type="ECO:0000313" key="3">
    <source>
        <dbReference type="Proteomes" id="UP001189429"/>
    </source>
</evidence>
<evidence type="ECO:0000313" key="2">
    <source>
        <dbReference type="EMBL" id="CAK0849183.1"/>
    </source>
</evidence>
<gene>
    <name evidence="2" type="ORF">PCOR1329_LOCUS41932</name>
</gene>